<accession>A0A8J3WJV5</accession>
<comment type="caution">
    <text evidence="2">The sequence shown here is derived from an EMBL/GenBank/DDBJ whole genome shotgun (WGS) entry which is preliminary data.</text>
</comment>
<gene>
    <name evidence="2" type="ORF">Psi01_16970</name>
</gene>
<reference evidence="2 3" key="1">
    <citation type="submission" date="2021-01" db="EMBL/GenBank/DDBJ databases">
        <title>Whole genome shotgun sequence of Planobispora siamensis NBRC 107568.</title>
        <authorList>
            <person name="Komaki H."/>
            <person name="Tamura T."/>
        </authorList>
    </citation>
    <scope>NUCLEOTIDE SEQUENCE [LARGE SCALE GENOMIC DNA]</scope>
    <source>
        <strain evidence="2 3">NBRC 107568</strain>
    </source>
</reference>
<evidence type="ECO:0000313" key="3">
    <source>
        <dbReference type="Proteomes" id="UP000619788"/>
    </source>
</evidence>
<evidence type="ECO:0000313" key="2">
    <source>
        <dbReference type="EMBL" id="GIH91067.1"/>
    </source>
</evidence>
<proteinExistence type="predicted"/>
<organism evidence="2 3">
    <name type="scientific">Planobispora siamensis</name>
    <dbReference type="NCBI Taxonomy" id="936338"/>
    <lineage>
        <taxon>Bacteria</taxon>
        <taxon>Bacillati</taxon>
        <taxon>Actinomycetota</taxon>
        <taxon>Actinomycetes</taxon>
        <taxon>Streptosporangiales</taxon>
        <taxon>Streptosporangiaceae</taxon>
        <taxon>Planobispora</taxon>
    </lineage>
</organism>
<dbReference type="Proteomes" id="UP000619788">
    <property type="component" value="Unassembled WGS sequence"/>
</dbReference>
<name>A0A8J3WJV5_9ACTN</name>
<feature type="region of interest" description="Disordered" evidence="1">
    <location>
        <begin position="1"/>
        <end position="20"/>
    </location>
</feature>
<protein>
    <submittedName>
        <fullName evidence="2">Uncharacterized protein</fullName>
    </submittedName>
</protein>
<dbReference type="AlphaFoldDB" id="A0A8J3WJV5"/>
<evidence type="ECO:0000256" key="1">
    <source>
        <dbReference type="SAM" id="MobiDB-lite"/>
    </source>
</evidence>
<sequence>MGDDHFAAGRHPGLVRVSSDDEKERLPAVAYPPVVARMRSSDGVGMLAACCGRCAAWFAVRRSSALGSTAVFGVAPFGGASLGQVVLGEDVDEQSHRQIGLGRMTKAALDIEGVVVAPADDRR</sequence>
<dbReference type="EMBL" id="BOOJ01000014">
    <property type="protein sequence ID" value="GIH91067.1"/>
    <property type="molecule type" value="Genomic_DNA"/>
</dbReference>
<dbReference type="RefSeq" id="WP_204063369.1">
    <property type="nucleotide sequence ID" value="NZ_BOOJ01000014.1"/>
</dbReference>
<keyword evidence="3" id="KW-1185">Reference proteome</keyword>